<dbReference type="Proteomes" id="UP001595583">
    <property type="component" value="Unassembled WGS sequence"/>
</dbReference>
<comment type="caution">
    <text evidence="2">The sequence shown here is derived from an EMBL/GenBank/DDBJ whole genome shotgun (WGS) entry which is preliminary data.</text>
</comment>
<accession>A0ABV7K6H7</accession>
<dbReference type="EMBL" id="JBHRTK010000001">
    <property type="protein sequence ID" value="MFC3204932.1"/>
    <property type="molecule type" value="Genomic_DNA"/>
</dbReference>
<proteinExistence type="predicted"/>
<dbReference type="RefSeq" id="WP_378217863.1">
    <property type="nucleotide sequence ID" value="NZ_JBHRTK010000001.1"/>
</dbReference>
<evidence type="ECO:0008006" key="4">
    <source>
        <dbReference type="Google" id="ProtNLM"/>
    </source>
</evidence>
<sequence>MTRVHVFHTVRMRSGWVLKEGGEVISTHHNQLAGWAAAVLACRTSCLKGVRAKAVLHRKDGSVREERLYEHVHSSMDDEEGRQADH</sequence>
<keyword evidence="3" id="KW-1185">Reference proteome</keyword>
<evidence type="ECO:0000256" key="1">
    <source>
        <dbReference type="SAM" id="MobiDB-lite"/>
    </source>
</evidence>
<feature type="region of interest" description="Disordered" evidence="1">
    <location>
        <begin position="67"/>
        <end position="86"/>
    </location>
</feature>
<protein>
    <recommendedName>
        <fullName evidence="4">DUF2188 domain-containing protein</fullName>
    </recommendedName>
</protein>
<evidence type="ECO:0000313" key="2">
    <source>
        <dbReference type="EMBL" id="MFC3204932.1"/>
    </source>
</evidence>
<name>A0ABV7K6H7_9HYPH</name>
<gene>
    <name evidence="2" type="ORF">ACFOHJ_01795</name>
</gene>
<reference evidence="3" key="1">
    <citation type="journal article" date="2019" name="Int. J. Syst. Evol. Microbiol.">
        <title>The Global Catalogue of Microorganisms (GCM) 10K type strain sequencing project: providing services to taxonomists for standard genome sequencing and annotation.</title>
        <authorList>
            <consortium name="The Broad Institute Genomics Platform"/>
            <consortium name="The Broad Institute Genome Sequencing Center for Infectious Disease"/>
            <person name="Wu L."/>
            <person name="Ma J."/>
        </authorList>
    </citation>
    <scope>NUCLEOTIDE SEQUENCE [LARGE SCALE GENOMIC DNA]</scope>
    <source>
        <strain evidence="3">KCTC 52165</strain>
    </source>
</reference>
<evidence type="ECO:0000313" key="3">
    <source>
        <dbReference type="Proteomes" id="UP001595583"/>
    </source>
</evidence>
<organism evidence="2 3">
    <name type="scientific">Aquamicrobium soli</name>
    <dbReference type="NCBI Taxonomy" id="1811518"/>
    <lineage>
        <taxon>Bacteria</taxon>
        <taxon>Pseudomonadati</taxon>
        <taxon>Pseudomonadota</taxon>
        <taxon>Alphaproteobacteria</taxon>
        <taxon>Hyphomicrobiales</taxon>
        <taxon>Phyllobacteriaceae</taxon>
        <taxon>Aquamicrobium</taxon>
    </lineage>
</organism>